<dbReference type="EMBL" id="JADIMA010000013">
    <property type="protein sequence ID" value="MBO8472265.1"/>
    <property type="molecule type" value="Genomic_DNA"/>
</dbReference>
<dbReference type="AlphaFoldDB" id="A0A9D9NGE0"/>
<evidence type="ECO:0000313" key="6">
    <source>
        <dbReference type="Proteomes" id="UP000823604"/>
    </source>
</evidence>
<dbReference type="GO" id="GO:0043565">
    <property type="term" value="F:sequence-specific DNA binding"/>
    <property type="evidence" value="ECO:0007669"/>
    <property type="project" value="InterPro"/>
</dbReference>
<dbReference type="InterPro" id="IPR009057">
    <property type="entry name" value="Homeodomain-like_sf"/>
</dbReference>
<name>A0A9D9NGE0_9BACT</name>
<evidence type="ECO:0000256" key="1">
    <source>
        <dbReference type="ARBA" id="ARBA00023015"/>
    </source>
</evidence>
<dbReference type="Proteomes" id="UP000823604">
    <property type="component" value="Unassembled WGS sequence"/>
</dbReference>
<protein>
    <submittedName>
        <fullName evidence="5">AraC family transcriptional regulator</fullName>
    </submittedName>
</protein>
<evidence type="ECO:0000313" key="5">
    <source>
        <dbReference type="EMBL" id="MBO8472265.1"/>
    </source>
</evidence>
<evidence type="ECO:0000259" key="4">
    <source>
        <dbReference type="PROSITE" id="PS01124"/>
    </source>
</evidence>
<evidence type="ECO:0000256" key="2">
    <source>
        <dbReference type="ARBA" id="ARBA00023125"/>
    </source>
</evidence>
<dbReference type="Pfam" id="PF12833">
    <property type="entry name" value="HTH_18"/>
    <property type="match status" value="1"/>
</dbReference>
<feature type="domain" description="HTH araC/xylS-type" evidence="4">
    <location>
        <begin position="216"/>
        <end position="314"/>
    </location>
</feature>
<accession>A0A9D9NGE0</accession>
<keyword evidence="2" id="KW-0238">DNA-binding</keyword>
<keyword evidence="1" id="KW-0805">Transcription regulation</keyword>
<evidence type="ECO:0000256" key="3">
    <source>
        <dbReference type="ARBA" id="ARBA00023163"/>
    </source>
</evidence>
<sequence length="314" mass="35050">MIKNDFFNTLDFMTLPSAGGVVSEYGDLALYDNIGDNLEQRIDFSNDPATLSIISSSYPYKITFTLVIVCLGGTMSARLNLADYELGKNDVLIVTPGMIGECVMFSRDCRIAMMAFSQENMFAGMNVSCMVAISSYVARNAKVRIADADMEDFLDIYMALRKKISEKDYAYKKELIAGYMQVLCCNAGQIVRSIMSQNEIPDRSTGVADRSARLYDAFISEVSRHYADERSVAYYAGKLCISPKYLSRVVASVSGRRPVDWIRDYVVLEAKALLKSGKYTVQQVADILHFPNQSFFGTYFKKATGISPMAYKEA</sequence>
<dbReference type="PANTHER" id="PTHR43280">
    <property type="entry name" value="ARAC-FAMILY TRANSCRIPTIONAL REGULATOR"/>
    <property type="match status" value="1"/>
</dbReference>
<proteinExistence type="predicted"/>
<dbReference type="SUPFAM" id="SSF46689">
    <property type="entry name" value="Homeodomain-like"/>
    <property type="match status" value="1"/>
</dbReference>
<organism evidence="5 6">
    <name type="scientific">Candidatus Merdivivens pullicola</name>
    <dbReference type="NCBI Taxonomy" id="2840872"/>
    <lineage>
        <taxon>Bacteria</taxon>
        <taxon>Pseudomonadati</taxon>
        <taxon>Bacteroidota</taxon>
        <taxon>Bacteroidia</taxon>
        <taxon>Bacteroidales</taxon>
        <taxon>Muribaculaceae</taxon>
        <taxon>Muribaculaceae incertae sedis</taxon>
        <taxon>Candidatus Merdivivens</taxon>
    </lineage>
</organism>
<gene>
    <name evidence="5" type="ORF">IAB81_01360</name>
</gene>
<comment type="caution">
    <text evidence="5">The sequence shown here is derived from an EMBL/GenBank/DDBJ whole genome shotgun (WGS) entry which is preliminary data.</text>
</comment>
<dbReference type="GO" id="GO:0003700">
    <property type="term" value="F:DNA-binding transcription factor activity"/>
    <property type="evidence" value="ECO:0007669"/>
    <property type="project" value="InterPro"/>
</dbReference>
<dbReference type="PROSITE" id="PS01124">
    <property type="entry name" value="HTH_ARAC_FAMILY_2"/>
    <property type="match status" value="1"/>
</dbReference>
<keyword evidence="3" id="KW-0804">Transcription</keyword>
<dbReference type="SMART" id="SM00342">
    <property type="entry name" value="HTH_ARAC"/>
    <property type="match status" value="1"/>
</dbReference>
<dbReference type="PANTHER" id="PTHR43280:SF32">
    <property type="entry name" value="TRANSCRIPTIONAL REGULATORY PROTEIN"/>
    <property type="match status" value="1"/>
</dbReference>
<reference evidence="5" key="1">
    <citation type="submission" date="2020-10" db="EMBL/GenBank/DDBJ databases">
        <authorList>
            <person name="Gilroy R."/>
        </authorList>
    </citation>
    <scope>NUCLEOTIDE SEQUENCE</scope>
    <source>
        <strain evidence="5">B1-8020</strain>
    </source>
</reference>
<reference evidence="5" key="2">
    <citation type="journal article" date="2021" name="PeerJ">
        <title>Extensive microbial diversity within the chicken gut microbiome revealed by metagenomics and culture.</title>
        <authorList>
            <person name="Gilroy R."/>
            <person name="Ravi A."/>
            <person name="Getino M."/>
            <person name="Pursley I."/>
            <person name="Horton D.L."/>
            <person name="Alikhan N.F."/>
            <person name="Baker D."/>
            <person name="Gharbi K."/>
            <person name="Hall N."/>
            <person name="Watson M."/>
            <person name="Adriaenssens E.M."/>
            <person name="Foster-Nyarko E."/>
            <person name="Jarju S."/>
            <person name="Secka A."/>
            <person name="Antonio M."/>
            <person name="Oren A."/>
            <person name="Chaudhuri R.R."/>
            <person name="La Ragione R."/>
            <person name="Hildebrand F."/>
            <person name="Pallen M.J."/>
        </authorList>
    </citation>
    <scope>NUCLEOTIDE SEQUENCE</scope>
    <source>
        <strain evidence="5">B1-8020</strain>
    </source>
</reference>
<dbReference type="Gene3D" id="1.10.10.60">
    <property type="entry name" value="Homeodomain-like"/>
    <property type="match status" value="1"/>
</dbReference>
<dbReference type="InterPro" id="IPR018060">
    <property type="entry name" value="HTH_AraC"/>
</dbReference>